<sequence length="119" mass="13360">MLLRFFRVVSCCTDTPNLLGRMCVGLAISTNCATLQWACKSLFESKQPFRIFTEEKFIEPLESYTSGMIVAFGDSKGVGREGNMDFALLDAKLGWYNHVRSTALGALLFLFIRLLKAIH</sequence>
<dbReference type="AlphaFoldDB" id="A0A9X0DMD6"/>
<dbReference type="EMBL" id="JAPEIS010000003">
    <property type="protein sequence ID" value="KAJ8068524.1"/>
    <property type="molecule type" value="Genomic_DNA"/>
</dbReference>
<gene>
    <name evidence="1" type="ORF">OCU04_004074</name>
</gene>
<accession>A0A9X0DMD6</accession>
<organism evidence="1 2">
    <name type="scientific">Sclerotinia nivalis</name>
    <dbReference type="NCBI Taxonomy" id="352851"/>
    <lineage>
        <taxon>Eukaryota</taxon>
        <taxon>Fungi</taxon>
        <taxon>Dikarya</taxon>
        <taxon>Ascomycota</taxon>
        <taxon>Pezizomycotina</taxon>
        <taxon>Leotiomycetes</taxon>
        <taxon>Helotiales</taxon>
        <taxon>Sclerotiniaceae</taxon>
        <taxon>Sclerotinia</taxon>
    </lineage>
</organism>
<evidence type="ECO:0000313" key="2">
    <source>
        <dbReference type="Proteomes" id="UP001152300"/>
    </source>
</evidence>
<comment type="caution">
    <text evidence="1">The sequence shown here is derived from an EMBL/GenBank/DDBJ whole genome shotgun (WGS) entry which is preliminary data.</text>
</comment>
<name>A0A9X0DMD6_9HELO</name>
<evidence type="ECO:0000313" key="1">
    <source>
        <dbReference type="EMBL" id="KAJ8068524.1"/>
    </source>
</evidence>
<proteinExistence type="predicted"/>
<dbReference type="Proteomes" id="UP001152300">
    <property type="component" value="Unassembled WGS sequence"/>
</dbReference>
<protein>
    <submittedName>
        <fullName evidence="1">Uncharacterized protein</fullName>
    </submittedName>
</protein>
<keyword evidence="2" id="KW-1185">Reference proteome</keyword>
<reference evidence="1" key="1">
    <citation type="submission" date="2022-11" db="EMBL/GenBank/DDBJ databases">
        <title>Genome Resource of Sclerotinia nivalis Strain SnTB1, a Plant Pathogen Isolated from American Ginseng.</title>
        <authorList>
            <person name="Fan S."/>
        </authorList>
    </citation>
    <scope>NUCLEOTIDE SEQUENCE</scope>
    <source>
        <strain evidence="1">SnTB1</strain>
    </source>
</reference>